<evidence type="ECO:0000256" key="1">
    <source>
        <dbReference type="SAM" id="MobiDB-lite"/>
    </source>
</evidence>
<name>A0ABR0LIY7_9PEZI</name>
<feature type="non-terminal residue" evidence="3">
    <location>
        <position position="1"/>
    </location>
</feature>
<dbReference type="Proteomes" id="UP001357485">
    <property type="component" value="Unassembled WGS sequence"/>
</dbReference>
<feature type="region of interest" description="Disordered" evidence="1">
    <location>
        <begin position="134"/>
        <end position="154"/>
    </location>
</feature>
<feature type="compositionally biased region" description="Basic and acidic residues" evidence="1">
    <location>
        <begin position="78"/>
        <end position="99"/>
    </location>
</feature>
<feature type="domain" description="MAT1 centre" evidence="2">
    <location>
        <begin position="1"/>
        <end position="145"/>
    </location>
</feature>
<dbReference type="PANTHER" id="PTHR12683:SF13">
    <property type="entry name" value="CDK-ACTIVATING KINASE ASSEMBLY FACTOR MAT1"/>
    <property type="match status" value="1"/>
</dbReference>
<feature type="region of interest" description="Disordered" evidence="1">
    <location>
        <begin position="78"/>
        <end position="113"/>
    </location>
</feature>
<dbReference type="InterPro" id="IPR015877">
    <property type="entry name" value="MAT1_centre"/>
</dbReference>
<organism evidence="3 4">
    <name type="scientific">Cryomyces antarcticus</name>
    <dbReference type="NCBI Taxonomy" id="329879"/>
    <lineage>
        <taxon>Eukaryota</taxon>
        <taxon>Fungi</taxon>
        <taxon>Dikarya</taxon>
        <taxon>Ascomycota</taxon>
        <taxon>Pezizomycotina</taxon>
        <taxon>Dothideomycetes</taxon>
        <taxon>Dothideomycetes incertae sedis</taxon>
        <taxon>Cryomyces</taxon>
    </lineage>
</organism>
<reference evidence="3 4" key="1">
    <citation type="submission" date="2023-08" db="EMBL/GenBank/DDBJ databases">
        <title>Black Yeasts Isolated from many extreme environments.</title>
        <authorList>
            <person name="Coleine C."/>
            <person name="Stajich J.E."/>
            <person name="Selbmann L."/>
        </authorList>
    </citation>
    <scope>NUCLEOTIDE SEQUENCE [LARGE SCALE GENOMIC DNA]</scope>
    <source>
        <strain evidence="3 4">CCFEE 536</strain>
    </source>
</reference>
<proteinExistence type="predicted"/>
<dbReference type="EMBL" id="JAVRRA010019368">
    <property type="protein sequence ID" value="KAK5181262.1"/>
    <property type="molecule type" value="Genomic_DNA"/>
</dbReference>
<keyword evidence="4" id="KW-1185">Reference proteome</keyword>
<sequence length="196" mass="22838">REDDFNSLLDYNNYLNDVEDITYNLINKIDLDENERKLASYASRNQQTISLNVQKSVQESQNREARQVLEKEQARIRREAARREEQEERRDREEGRRDVINMLASSDGDASRIAREGQQAVLKRSKTRQAAIQKQQQALSSDSSNGAPSGGFFIQGLKTKVEPVDEGPYDPFQGYSDKRKYFVQQNRYAWDRLDRL</sequence>
<evidence type="ECO:0000313" key="4">
    <source>
        <dbReference type="Proteomes" id="UP001357485"/>
    </source>
</evidence>
<evidence type="ECO:0000259" key="2">
    <source>
        <dbReference type="Pfam" id="PF06391"/>
    </source>
</evidence>
<gene>
    <name evidence="3" type="primary">TFB3</name>
    <name evidence="3" type="ORF">LTR16_010412</name>
</gene>
<evidence type="ECO:0000313" key="3">
    <source>
        <dbReference type="EMBL" id="KAK5181262.1"/>
    </source>
</evidence>
<feature type="compositionally biased region" description="Polar residues" evidence="1">
    <location>
        <begin position="134"/>
        <end position="147"/>
    </location>
</feature>
<comment type="caution">
    <text evidence="3">The sequence shown here is derived from an EMBL/GenBank/DDBJ whole genome shotgun (WGS) entry which is preliminary data.</text>
</comment>
<protein>
    <submittedName>
        <fullName evidence="3">TFIIH/NER complex subunit</fullName>
    </submittedName>
</protein>
<feature type="non-terminal residue" evidence="3">
    <location>
        <position position="196"/>
    </location>
</feature>
<dbReference type="PANTHER" id="PTHR12683">
    <property type="entry name" value="CDK-ACTIVATING KINASE ASSEMBLY FACTOR MAT1"/>
    <property type="match status" value="1"/>
</dbReference>
<dbReference type="Pfam" id="PF06391">
    <property type="entry name" value="MAT1"/>
    <property type="match status" value="1"/>
</dbReference>
<accession>A0ABR0LIY7</accession>